<evidence type="ECO:0000313" key="3">
    <source>
        <dbReference type="Proteomes" id="UP000276770"/>
    </source>
</evidence>
<organism evidence="2 3">
    <name type="scientific">Falsibacillus albus</name>
    <dbReference type="NCBI Taxonomy" id="2478915"/>
    <lineage>
        <taxon>Bacteria</taxon>
        <taxon>Bacillati</taxon>
        <taxon>Bacillota</taxon>
        <taxon>Bacilli</taxon>
        <taxon>Bacillales</taxon>
        <taxon>Bacillaceae</taxon>
        <taxon>Falsibacillus</taxon>
    </lineage>
</organism>
<dbReference type="RefSeq" id="WP_121682324.1">
    <property type="nucleotide sequence ID" value="NZ_RCVZ01000018.1"/>
</dbReference>
<proteinExistence type="predicted"/>
<keyword evidence="3" id="KW-1185">Reference proteome</keyword>
<dbReference type="EMBL" id="RCVZ01000018">
    <property type="protein sequence ID" value="RLQ92434.1"/>
    <property type="molecule type" value="Genomic_DNA"/>
</dbReference>
<dbReference type="NCBIfam" id="NF005807">
    <property type="entry name" value="PRK07667.1"/>
    <property type="match status" value="1"/>
</dbReference>
<dbReference type="InterPro" id="IPR027417">
    <property type="entry name" value="P-loop_NTPase"/>
</dbReference>
<evidence type="ECO:0000259" key="1">
    <source>
        <dbReference type="Pfam" id="PF00485"/>
    </source>
</evidence>
<dbReference type="SUPFAM" id="SSF52540">
    <property type="entry name" value="P-loop containing nucleoside triphosphate hydrolases"/>
    <property type="match status" value="1"/>
</dbReference>
<reference evidence="2 3" key="1">
    <citation type="submission" date="2018-10" db="EMBL/GenBank/DDBJ databases">
        <title>Falsibacillus sp. genome draft.</title>
        <authorList>
            <person name="Shi S."/>
        </authorList>
    </citation>
    <scope>NUCLEOTIDE SEQUENCE [LARGE SCALE GENOMIC DNA]</scope>
    <source>
        <strain evidence="2 3">GY 10110</strain>
    </source>
</reference>
<dbReference type="Proteomes" id="UP000276770">
    <property type="component" value="Unassembled WGS sequence"/>
</dbReference>
<comment type="caution">
    <text evidence="2">The sequence shown here is derived from an EMBL/GenBank/DDBJ whole genome shotgun (WGS) entry which is preliminary data.</text>
</comment>
<dbReference type="GO" id="GO:0016301">
    <property type="term" value="F:kinase activity"/>
    <property type="evidence" value="ECO:0007669"/>
    <property type="project" value="InterPro"/>
</dbReference>
<feature type="domain" description="Phosphoribulokinase/uridine kinase" evidence="1">
    <location>
        <begin position="22"/>
        <end position="187"/>
    </location>
</feature>
<sequence length="197" mass="23373">MQKIHNELNHIITTIQPEERFILAIDGLSRAGKTTLVTQLSRLLQKEEIGFQVFHIDDHIVDRNKRYGTGFEEWYEYYQLQWDVGWLKSEFFNQLKSAPELTLPFYNTDTHSQVFRSVALPESGLILVEGIFLQRTEWRGMFDKVIFLDCPREKRFDRETEETKQNIIKFENRYWKAEEYYVKTINPAGKADLVVGT</sequence>
<dbReference type="AlphaFoldDB" id="A0A3L7JQ29"/>
<name>A0A3L7JQ29_9BACI</name>
<dbReference type="InterPro" id="IPR006083">
    <property type="entry name" value="PRK/URK"/>
</dbReference>
<evidence type="ECO:0000313" key="2">
    <source>
        <dbReference type="EMBL" id="RLQ92434.1"/>
    </source>
</evidence>
<accession>A0A3L7JQ29</accession>
<gene>
    <name evidence="2" type="ORF">D9X91_19440</name>
</gene>
<dbReference type="Gene3D" id="3.40.50.300">
    <property type="entry name" value="P-loop containing nucleotide triphosphate hydrolases"/>
    <property type="match status" value="1"/>
</dbReference>
<dbReference type="Pfam" id="PF00485">
    <property type="entry name" value="PRK"/>
    <property type="match status" value="1"/>
</dbReference>
<dbReference type="GO" id="GO:0005524">
    <property type="term" value="F:ATP binding"/>
    <property type="evidence" value="ECO:0007669"/>
    <property type="project" value="InterPro"/>
</dbReference>
<dbReference type="OrthoDB" id="1420794at2"/>
<protein>
    <recommendedName>
        <fullName evidence="1">Phosphoribulokinase/uridine kinase domain-containing protein</fullName>
    </recommendedName>
</protein>